<organism evidence="6 7">
    <name type="scientific">Hermetia illucens</name>
    <name type="common">Black soldier fly</name>
    <dbReference type="NCBI Taxonomy" id="343691"/>
    <lineage>
        <taxon>Eukaryota</taxon>
        <taxon>Metazoa</taxon>
        <taxon>Ecdysozoa</taxon>
        <taxon>Arthropoda</taxon>
        <taxon>Hexapoda</taxon>
        <taxon>Insecta</taxon>
        <taxon>Pterygota</taxon>
        <taxon>Neoptera</taxon>
        <taxon>Endopterygota</taxon>
        <taxon>Diptera</taxon>
        <taxon>Brachycera</taxon>
        <taxon>Stratiomyomorpha</taxon>
        <taxon>Stratiomyidae</taxon>
        <taxon>Hermetiinae</taxon>
        <taxon>Hermetia</taxon>
    </lineage>
</organism>
<dbReference type="InParanoid" id="A0A7R8YTE7"/>
<keyword evidence="2" id="KW-0539">Nucleus</keyword>
<evidence type="ECO:0000256" key="4">
    <source>
        <dbReference type="SAM" id="MobiDB-lite"/>
    </source>
</evidence>
<evidence type="ECO:0000313" key="7">
    <source>
        <dbReference type="Proteomes" id="UP000594454"/>
    </source>
</evidence>
<dbReference type="InterPro" id="IPR025927">
    <property type="entry name" value="Znf_KANL2-like"/>
</dbReference>
<feature type="region of interest" description="Disordered" evidence="4">
    <location>
        <begin position="543"/>
        <end position="587"/>
    </location>
</feature>
<evidence type="ECO:0000259" key="5">
    <source>
        <dbReference type="Pfam" id="PF13891"/>
    </source>
</evidence>
<keyword evidence="7" id="KW-1185">Reference proteome</keyword>
<dbReference type="PANTHER" id="PTHR16198">
    <property type="match status" value="1"/>
</dbReference>
<dbReference type="Pfam" id="PF13891">
    <property type="entry name" value="zf-C3HC3H_KANSL2"/>
    <property type="match status" value="1"/>
</dbReference>
<dbReference type="GO" id="GO:0005634">
    <property type="term" value="C:nucleus"/>
    <property type="evidence" value="ECO:0007669"/>
    <property type="project" value="UniProtKB-SubCell"/>
</dbReference>
<feature type="compositionally biased region" description="Basic residues" evidence="4">
    <location>
        <begin position="567"/>
        <end position="577"/>
    </location>
</feature>
<feature type="compositionally biased region" description="Low complexity" evidence="4">
    <location>
        <begin position="165"/>
        <end position="180"/>
    </location>
</feature>
<gene>
    <name evidence="6" type="ORF">HERILL_LOCUS7333</name>
</gene>
<comment type="subcellular location">
    <subcellularLocation>
        <location evidence="1">Nucleus</location>
    </subcellularLocation>
</comment>
<reference evidence="6 7" key="1">
    <citation type="submission" date="2020-11" db="EMBL/GenBank/DDBJ databases">
        <authorList>
            <person name="Wallbank WR R."/>
            <person name="Pardo Diaz C."/>
            <person name="Kozak K."/>
            <person name="Martin S."/>
            <person name="Jiggins C."/>
            <person name="Moest M."/>
            <person name="Warren A I."/>
            <person name="Generalovic N T."/>
            <person name="Byers J.R.P. K."/>
            <person name="Montejo-Kovacevich G."/>
            <person name="Yen C E."/>
        </authorList>
    </citation>
    <scope>NUCLEOTIDE SEQUENCE [LARGE SCALE GENOMIC DNA]</scope>
</reference>
<evidence type="ECO:0000256" key="3">
    <source>
        <dbReference type="SAM" id="Coils"/>
    </source>
</evidence>
<dbReference type="AlphaFoldDB" id="A0A7R8YTE7"/>
<feature type="domain" description="KANL2-like probable zinc-finger" evidence="5">
    <location>
        <begin position="478"/>
        <end position="536"/>
    </location>
</feature>
<feature type="coiled-coil region" evidence="3">
    <location>
        <begin position="710"/>
        <end position="737"/>
    </location>
</feature>
<proteinExistence type="predicted"/>
<dbReference type="OrthoDB" id="10038011at2759"/>
<sequence length="781" mass="86538">MSCQQVPRLTEDPYTFTETVPATATIFNPQTHRLAPIISSNSNNLSQKQLLSQKLSTPLHTRVIQQTISSQVQQNANVRINGLPHKIVNGFHKPAAVSNTTNAKAQQPQIQYQSQTKQVVAGNNGNVITKKFLQPAPPPPVPSLNALSYQHQSHPLYSVAKPQNSIVSTSPPASSSSPSSVPLPPLFQKSRPLGAQTLSTISSTPKQQILTNQTVVEQNVPQRNHSNVNTSRLTPIQVRGPTQGSSTVTTLTNYGVHTQFPAPSLSPVNVIRKVQQPSIAPRTPQSNTSVDAKQILDSTKRKPTDSSDQSVFVTPAKRDSRPTTSVGKKGIRMQSSSSIRAKRSYSQTSHHEALQRISAAAAATEWHAPDSYIFDNTLSPLDPSPDKKEENYDLAPCVQHHWLDVSEMMSSLPMYAHITREQRIELRKAQLRRQALQYISAQKFHTTFAARKRLQCVAKALRKLRERDEAPPPKKCCFPSCINDALAMTAYCYLHITRNSDQYLFFPCTAKFSDNSQCRVPVFDISHELPLCREHAWKRDNYNRIIQEQKPKKPPRKRPKPSAMTRPIKRNKKKRKSSISSDGVVTTMSTGTTLPSVITKTGYQLTSEEISNIISLATPTSITTFNTHQQIHQDMLSICENSSAYESSEDTGVGGLSESELMVGTNEIAEEIPLGDTRLLEEHDLTNVLNQLPVDAFNELFTTVQQNGPLEPTQEEQEDLERALEAVNKQVKSLQQLTGGDAAFLGDFLDVDDQILDEADIAEVVLHSPNSTTDIRGLVQT</sequence>
<feature type="region of interest" description="Disordered" evidence="4">
    <location>
        <begin position="164"/>
        <end position="190"/>
    </location>
</feature>
<evidence type="ECO:0000256" key="1">
    <source>
        <dbReference type="ARBA" id="ARBA00004123"/>
    </source>
</evidence>
<protein>
    <recommendedName>
        <fullName evidence="5">KANL2-like probable zinc-finger domain-containing protein</fullName>
    </recommendedName>
</protein>
<feature type="region of interest" description="Disordered" evidence="4">
    <location>
        <begin position="297"/>
        <end position="347"/>
    </location>
</feature>
<dbReference type="PANTHER" id="PTHR16198:SF2">
    <property type="entry name" value="INO80 COMPLEX SUBUNIT D"/>
    <property type="match status" value="1"/>
</dbReference>
<name>A0A7R8YTE7_HERIL</name>
<dbReference type="EMBL" id="LR899011">
    <property type="protein sequence ID" value="CAD7084439.1"/>
    <property type="molecule type" value="Genomic_DNA"/>
</dbReference>
<evidence type="ECO:0000313" key="6">
    <source>
        <dbReference type="EMBL" id="CAD7084439.1"/>
    </source>
</evidence>
<keyword evidence="3" id="KW-0175">Coiled coil</keyword>
<evidence type="ECO:0000256" key="2">
    <source>
        <dbReference type="ARBA" id="ARBA00023242"/>
    </source>
</evidence>
<dbReference type="Proteomes" id="UP000594454">
    <property type="component" value="Chromosome 3"/>
</dbReference>
<accession>A0A7R8YTE7</accession>